<dbReference type="CDD" id="cd18186">
    <property type="entry name" value="BTB_POZ_ZBTB_KLHL-like"/>
    <property type="match status" value="1"/>
</dbReference>
<gene>
    <name evidence="6" type="ORF">EZV62_023137</name>
</gene>
<comment type="function">
    <text evidence="1">May act as a substrate-specific adapter of an E3 ubiquitin-protein ligase complex (CUL3-RBX1-BTB) which mediates the ubiquitination and subsequent proteasomal degradation of target proteins.</text>
</comment>
<dbReference type="PANTHER" id="PTHR46336">
    <property type="entry name" value="OS02G0260700 PROTEIN"/>
    <property type="match status" value="1"/>
</dbReference>
<dbReference type="FunFam" id="1.25.40.420:FF:000008">
    <property type="entry name" value="BTB/POZ domain-containing protein POB1"/>
    <property type="match status" value="1"/>
</dbReference>
<dbReference type="AlphaFoldDB" id="A0A5C7H103"/>
<accession>A0A5C7H103</accession>
<dbReference type="PROSITE" id="PS50097">
    <property type="entry name" value="BTB"/>
    <property type="match status" value="1"/>
</dbReference>
<evidence type="ECO:0000259" key="5">
    <source>
        <dbReference type="PROSITE" id="PS50097"/>
    </source>
</evidence>
<dbReference type="InterPro" id="IPR000210">
    <property type="entry name" value="BTB/POZ_dom"/>
</dbReference>
<protein>
    <recommendedName>
        <fullName evidence="5">BTB domain-containing protein</fullName>
    </recommendedName>
</protein>
<dbReference type="Pfam" id="PF06697">
    <property type="entry name" value="DUF1191"/>
    <property type="match status" value="1"/>
</dbReference>
<evidence type="ECO:0000256" key="2">
    <source>
        <dbReference type="ARBA" id="ARBA00004906"/>
    </source>
</evidence>
<dbReference type="GO" id="GO:0010114">
    <property type="term" value="P:response to red light"/>
    <property type="evidence" value="ECO:0007669"/>
    <property type="project" value="TreeGrafter"/>
</dbReference>
<dbReference type="GO" id="GO:0016567">
    <property type="term" value="P:protein ubiquitination"/>
    <property type="evidence" value="ECO:0007669"/>
    <property type="project" value="UniProtKB-UniPathway"/>
</dbReference>
<evidence type="ECO:0000313" key="7">
    <source>
        <dbReference type="Proteomes" id="UP000323000"/>
    </source>
</evidence>
<dbReference type="EMBL" id="VAHF01000011">
    <property type="protein sequence ID" value="TXG50613.1"/>
    <property type="molecule type" value="Genomic_DNA"/>
</dbReference>
<dbReference type="Pfam" id="PF00651">
    <property type="entry name" value="BTB"/>
    <property type="match status" value="1"/>
</dbReference>
<dbReference type="OrthoDB" id="45365at2759"/>
<keyword evidence="4" id="KW-0472">Membrane</keyword>
<sequence length="870" mass="98329">MIVSNVDLFDPRTTMDSDFSPGGLDSDFGFAFNDSNFSDRVLRIEIVSDLPETKSDGEGCSTIADWARNRKRRREDIRKDTAVDVVEQREEQILNCNMPDTEDGVTYENQDEEPVAMIEELPADLESTLNQQGDEGTHSNDSSWNMDCSTVLRVKTIHISSPILAAKSPFFYKLFSNGMRESEQRHVTLRIHASEEAALMELLNFMYSNTISTTTPTALLDVLMAADKFEVASCMRYCSKLLRNLPMTCESALLYLDLPSSVLMGEAVQPLTDAAKQFLAARYKDITKFQEEVLNLPLAGIEAVLSSDDLQIASEDAVYDFVLKWVRTHYPKQDDRRDILASRLGRLIRFPYMTCRKLKKVLSCNDFKPELASKVVLESLFFKAETPYRQRALAAEEANATYRRFVERAYKYRPVKVVEFELPRQQCVVYLDLKREECANLFPAGRVYSQAFHLGGQGFFLSAHCNMDQQSSFHCFGLFLGMQEKGSVTFAVDYEFAARSKPTEEYVSKYKGNYTFTGGKAVGYRNLFGIPWTAFTAEDSVYFINGILHLRAELTIRQTSSPINLLHTTTPVFKSKMNWNVIWLSLSLCFLSVLGSLEEKYNTDSLDAALQDIALQTLVRHRPHTGALYKAMLPANLSGMNVSIVRLRSRRLWNIGANFSNFHIPSRTLTVPHVRRLAIVYQDFGNWSSNYYSVPGYSMITPVTGFMVFDASNVRARRITKLSLNTTGEPIVIRFSDPTFSDGMISRATRCATFSSDGALNLSQMSQPNVCYSQDQGHFTIVVPLKKKKKKTGQWYLWVIGFVLGFGVLVLVGYLGVVVSLKLLKTKKIQVMEKQADQDLVLDTIWVGRSKMPYATVTRTQPVIEEGGFA</sequence>
<dbReference type="PANTHER" id="PTHR46336:SF30">
    <property type="entry name" value="BTB_POZ DOMAIN-CONTAINING PROTEIN POB1-LIKE"/>
    <property type="match status" value="1"/>
</dbReference>
<dbReference type="SUPFAM" id="SSF49599">
    <property type="entry name" value="TRAF domain-like"/>
    <property type="match status" value="1"/>
</dbReference>
<proteinExistence type="predicted"/>
<name>A0A5C7H103_9ROSI</name>
<dbReference type="SUPFAM" id="SSF54695">
    <property type="entry name" value="POZ domain"/>
    <property type="match status" value="1"/>
</dbReference>
<dbReference type="GO" id="GO:0046982">
    <property type="term" value="F:protein heterodimerization activity"/>
    <property type="evidence" value="ECO:0007669"/>
    <property type="project" value="UniProtKB-ARBA"/>
</dbReference>
<dbReference type="InterPro" id="IPR045890">
    <property type="entry name" value="POB1-like"/>
</dbReference>
<evidence type="ECO:0000256" key="3">
    <source>
        <dbReference type="ARBA" id="ARBA00022786"/>
    </source>
</evidence>
<feature type="transmembrane region" description="Helical" evidence="4">
    <location>
        <begin position="795"/>
        <end position="824"/>
    </location>
</feature>
<dbReference type="Gene3D" id="3.30.710.10">
    <property type="entry name" value="Potassium Channel Kv1.1, Chain A"/>
    <property type="match status" value="1"/>
</dbReference>
<dbReference type="SMART" id="SM00875">
    <property type="entry name" value="BACK"/>
    <property type="match status" value="1"/>
</dbReference>
<dbReference type="Pfam" id="PF07707">
    <property type="entry name" value="BACK"/>
    <property type="match status" value="1"/>
</dbReference>
<dbReference type="Proteomes" id="UP000323000">
    <property type="component" value="Chromosome 11"/>
</dbReference>
<keyword evidence="4" id="KW-1133">Transmembrane helix</keyword>
<keyword evidence="4" id="KW-0812">Transmembrane</keyword>
<keyword evidence="3" id="KW-0833">Ubl conjugation pathway</keyword>
<dbReference type="InterPro" id="IPR011333">
    <property type="entry name" value="SKP1/BTB/POZ_sf"/>
</dbReference>
<dbReference type="SMART" id="SM00225">
    <property type="entry name" value="BTB"/>
    <property type="match status" value="1"/>
</dbReference>
<organism evidence="6 7">
    <name type="scientific">Acer yangbiense</name>
    <dbReference type="NCBI Taxonomy" id="1000413"/>
    <lineage>
        <taxon>Eukaryota</taxon>
        <taxon>Viridiplantae</taxon>
        <taxon>Streptophyta</taxon>
        <taxon>Embryophyta</taxon>
        <taxon>Tracheophyta</taxon>
        <taxon>Spermatophyta</taxon>
        <taxon>Magnoliopsida</taxon>
        <taxon>eudicotyledons</taxon>
        <taxon>Gunneridae</taxon>
        <taxon>Pentapetalae</taxon>
        <taxon>rosids</taxon>
        <taxon>malvids</taxon>
        <taxon>Sapindales</taxon>
        <taxon>Sapindaceae</taxon>
        <taxon>Hippocastanoideae</taxon>
        <taxon>Acereae</taxon>
        <taxon>Acer</taxon>
    </lineage>
</organism>
<dbReference type="InterPro" id="IPR010605">
    <property type="entry name" value="DUF1191"/>
</dbReference>
<dbReference type="GO" id="GO:0042803">
    <property type="term" value="F:protein homodimerization activity"/>
    <property type="evidence" value="ECO:0007669"/>
    <property type="project" value="UniProtKB-ARBA"/>
</dbReference>
<comment type="pathway">
    <text evidence="2">Protein modification; protein ubiquitination.</text>
</comment>
<dbReference type="GO" id="GO:0005634">
    <property type="term" value="C:nucleus"/>
    <property type="evidence" value="ECO:0007669"/>
    <property type="project" value="TreeGrafter"/>
</dbReference>
<evidence type="ECO:0000313" key="6">
    <source>
        <dbReference type="EMBL" id="TXG50613.1"/>
    </source>
</evidence>
<dbReference type="Gene3D" id="1.25.40.420">
    <property type="match status" value="1"/>
</dbReference>
<dbReference type="UniPathway" id="UPA00143"/>
<comment type="caution">
    <text evidence="6">The sequence shown here is derived from an EMBL/GenBank/DDBJ whole genome shotgun (WGS) entry which is preliminary data.</text>
</comment>
<reference evidence="7" key="1">
    <citation type="journal article" date="2019" name="Gigascience">
        <title>De novo genome assembly of the endangered Acer yangbiense, a plant species with extremely small populations endemic to Yunnan Province, China.</title>
        <authorList>
            <person name="Yang J."/>
            <person name="Wariss H.M."/>
            <person name="Tao L."/>
            <person name="Zhang R."/>
            <person name="Yun Q."/>
            <person name="Hollingsworth P."/>
            <person name="Dao Z."/>
            <person name="Luo G."/>
            <person name="Guo H."/>
            <person name="Ma Y."/>
            <person name="Sun W."/>
        </authorList>
    </citation>
    <scope>NUCLEOTIDE SEQUENCE [LARGE SCALE GENOMIC DNA]</scope>
    <source>
        <strain evidence="7">cv. Malutang</strain>
    </source>
</reference>
<dbReference type="FunFam" id="3.30.710.10:FF:000099">
    <property type="entry name" value="BTB/POZ domain-containing protein POB1"/>
    <property type="match status" value="1"/>
</dbReference>
<evidence type="ECO:0000256" key="4">
    <source>
        <dbReference type="SAM" id="Phobius"/>
    </source>
</evidence>
<keyword evidence="7" id="KW-1185">Reference proteome</keyword>
<feature type="domain" description="BTB" evidence="5">
    <location>
        <begin position="146"/>
        <end position="215"/>
    </location>
</feature>
<evidence type="ECO:0000256" key="1">
    <source>
        <dbReference type="ARBA" id="ARBA00002668"/>
    </source>
</evidence>
<dbReference type="InterPro" id="IPR011705">
    <property type="entry name" value="BACK"/>
</dbReference>